<dbReference type="AlphaFoldDB" id="D3BKD5"/>
<comment type="caution">
    <text evidence="3">The sequence shown here is derived from an EMBL/GenBank/DDBJ whole genome shotgun (WGS) entry which is preliminary data.</text>
</comment>
<dbReference type="STRING" id="670386.D3BKD5"/>
<protein>
    <submittedName>
        <fullName evidence="3">Cytochrome c oxidase subunit V</fullName>
    </submittedName>
</protein>
<dbReference type="FunCoup" id="D3BKD5">
    <property type="interactions" value="3"/>
</dbReference>
<dbReference type="RefSeq" id="XP_020430490.1">
    <property type="nucleotide sequence ID" value="XM_020579815.1"/>
</dbReference>
<name>D3BKD5_HETP5</name>
<organism evidence="3 4">
    <name type="scientific">Heterostelium pallidum (strain ATCC 26659 / Pp 5 / PN500)</name>
    <name type="common">Cellular slime mold</name>
    <name type="synonym">Polysphondylium pallidum</name>
    <dbReference type="NCBI Taxonomy" id="670386"/>
    <lineage>
        <taxon>Eukaryota</taxon>
        <taxon>Amoebozoa</taxon>
        <taxon>Evosea</taxon>
        <taxon>Eumycetozoa</taxon>
        <taxon>Dictyostelia</taxon>
        <taxon>Acytosteliales</taxon>
        <taxon>Acytosteliaceae</taxon>
        <taxon>Heterostelium</taxon>
    </lineage>
</organism>
<dbReference type="PANTHER" id="PTHR10122">
    <property type="entry name" value="CYTOCHROME C OXIDASE SUBUNIT 5B, MITOCHONDRIAL"/>
    <property type="match status" value="1"/>
</dbReference>
<dbReference type="GO" id="GO:0046872">
    <property type="term" value="F:metal ion binding"/>
    <property type="evidence" value="ECO:0007669"/>
    <property type="project" value="UniProtKB-KW"/>
</dbReference>
<dbReference type="PROSITE" id="PS51359">
    <property type="entry name" value="COX5B_2"/>
    <property type="match status" value="1"/>
</dbReference>
<accession>D3BKD5</accession>
<evidence type="ECO:0000256" key="2">
    <source>
        <dbReference type="ARBA" id="ARBA00022833"/>
    </source>
</evidence>
<dbReference type="InParanoid" id="D3BKD5"/>
<dbReference type="Pfam" id="PF01215">
    <property type="entry name" value="COX5B"/>
    <property type="match status" value="1"/>
</dbReference>
<reference evidence="3 4" key="1">
    <citation type="journal article" date="2011" name="Genome Res.">
        <title>Phylogeny-wide analysis of social amoeba genomes highlights ancient origins for complex intercellular communication.</title>
        <authorList>
            <person name="Heidel A.J."/>
            <person name="Lawal H.M."/>
            <person name="Felder M."/>
            <person name="Schilde C."/>
            <person name="Helps N.R."/>
            <person name="Tunggal B."/>
            <person name="Rivero F."/>
            <person name="John U."/>
            <person name="Schleicher M."/>
            <person name="Eichinger L."/>
            <person name="Platzer M."/>
            <person name="Noegel A.A."/>
            <person name="Schaap P."/>
            <person name="Gloeckner G."/>
        </authorList>
    </citation>
    <scope>NUCLEOTIDE SEQUENCE [LARGE SCALE GENOMIC DNA]</scope>
    <source>
        <strain evidence="4">ATCC 26659 / Pp 5 / PN500</strain>
    </source>
</reference>
<dbReference type="InterPro" id="IPR002124">
    <property type="entry name" value="Cyt_c_oxidase_su5b"/>
</dbReference>
<proteinExistence type="predicted"/>
<dbReference type="SUPFAM" id="SSF57802">
    <property type="entry name" value="Rubredoxin-like"/>
    <property type="match status" value="1"/>
</dbReference>
<sequence length="120" mass="13648">MSKWIKYVKEMFTPGHSMEFFHKPNNNSLLEVSELNATRRAIKRDDFGHEILTGPFGTLKSPVVVESIFEHRSVGCEGGEGEEHDLIFHKVTAKKPTICLDCGQVFKLKKIGTEGEVMYY</sequence>
<dbReference type="GO" id="GO:0045277">
    <property type="term" value="C:respiratory chain complex IV"/>
    <property type="evidence" value="ECO:0007669"/>
    <property type="project" value="InterPro"/>
</dbReference>
<evidence type="ECO:0000313" key="3">
    <source>
        <dbReference type="EMBL" id="EFA78365.1"/>
    </source>
</evidence>
<dbReference type="GO" id="GO:0005740">
    <property type="term" value="C:mitochondrial envelope"/>
    <property type="evidence" value="ECO:0007669"/>
    <property type="project" value="InterPro"/>
</dbReference>
<keyword evidence="2" id="KW-0862">Zinc</keyword>
<dbReference type="GO" id="GO:0006123">
    <property type="term" value="P:mitochondrial electron transport, cytochrome c to oxygen"/>
    <property type="evidence" value="ECO:0007669"/>
    <property type="project" value="InterPro"/>
</dbReference>
<dbReference type="OMA" id="PSHSMEF"/>
<evidence type="ECO:0000313" key="4">
    <source>
        <dbReference type="Proteomes" id="UP000001396"/>
    </source>
</evidence>
<dbReference type="InterPro" id="IPR036972">
    <property type="entry name" value="Cyt_c_oxidase_su5b_sf"/>
</dbReference>
<dbReference type="EMBL" id="ADBJ01000038">
    <property type="protein sequence ID" value="EFA78365.1"/>
    <property type="molecule type" value="Genomic_DNA"/>
</dbReference>
<dbReference type="PROSITE" id="PS00848">
    <property type="entry name" value="COX5B_1"/>
    <property type="match status" value="1"/>
</dbReference>
<keyword evidence="4" id="KW-1185">Reference proteome</keyword>
<keyword evidence="1" id="KW-0479">Metal-binding</keyword>
<dbReference type="PANTHER" id="PTHR10122:SF0">
    <property type="entry name" value="CYTOCHROME C OXIDASE SUBUNIT 5B, ISOFORM A-RELATED"/>
    <property type="match status" value="1"/>
</dbReference>
<dbReference type="Proteomes" id="UP000001396">
    <property type="component" value="Unassembled WGS sequence"/>
</dbReference>
<evidence type="ECO:0000256" key="1">
    <source>
        <dbReference type="ARBA" id="ARBA00022723"/>
    </source>
</evidence>
<dbReference type="Gene3D" id="2.60.11.10">
    <property type="entry name" value="Cytochrome c oxidase, subunit Vb"/>
    <property type="match status" value="1"/>
</dbReference>
<gene>
    <name evidence="3" type="primary">cxeA</name>
    <name evidence="3" type="ORF">PPL_09016</name>
</gene>
<dbReference type="GeneID" id="31364492"/>